<name>A0A1U7HXT3_9CHRO</name>
<dbReference type="AlphaFoldDB" id="A0A1U7HXT3"/>
<dbReference type="OrthoDB" id="573957at2"/>
<accession>A0A1U7HXT3</accession>
<reference evidence="1 2" key="1">
    <citation type="submission" date="2016-11" db="EMBL/GenBank/DDBJ databases">
        <title>Draft Genome Sequences of Nine Cyanobacterial Strains from Diverse Habitats.</title>
        <authorList>
            <person name="Zhu T."/>
            <person name="Hou S."/>
            <person name="Lu X."/>
            <person name="Hess W.R."/>
        </authorList>
    </citation>
    <scope>NUCLEOTIDE SEQUENCE [LARGE SCALE GENOMIC DNA]</scope>
    <source>
        <strain evidence="1 2">5.2 s.c.1</strain>
    </source>
</reference>
<dbReference type="EMBL" id="MRCC01000003">
    <property type="protein sequence ID" value="OKH28375.1"/>
    <property type="molecule type" value="Genomic_DNA"/>
</dbReference>
<protein>
    <submittedName>
        <fullName evidence="1">DDE transposase family protein</fullName>
    </submittedName>
</protein>
<dbReference type="RefSeq" id="WP_015190965.1">
    <property type="nucleotide sequence ID" value="NZ_CAWMVK010000023.1"/>
</dbReference>
<organism evidence="1 2">
    <name type="scientific">Chroogloeocystis siderophila 5.2 s.c.1</name>
    <dbReference type="NCBI Taxonomy" id="247279"/>
    <lineage>
        <taxon>Bacteria</taxon>
        <taxon>Bacillati</taxon>
        <taxon>Cyanobacteriota</taxon>
        <taxon>Cyanophyceae</taxon>
        <taxon>Oscillatoriophycideae</taxon>
        <taxon>Chroococcales</taxon>
        <taxon>Chroococcaceae</taxon>
        <taxon>Chroogloeocystis</taxon>
    </lineage>
</organism>
<dbReference type="STRING" id="247279.NIES1031_03805"/>
<evidence type="ECO:0000313" key="1">
    <source>
        <dbReference type="EMBL" id="OKH28375.1"/>
    </source>
</evidence>
<sequence>MSNHPQAWYIIKRPTGHCEVVPSDRTDDKLHVSAKDRWGPFSSQEEAFARRIGLIRAGKCQPM</sequence>
<gene>
    <name evidence="1" type="ORF">NIES1031_03805</name>
</gene>
<comment type="caution">
    <text evidence="1">The sequence shown here is derived from an EMBL/GenBank/DDBJ whole genome shotgun (WGS) entry which is preliminary data.</text>
</comment>
<dbReference type="Proteomes" id="UP000185984">
    <property type="component" value="Unassembled WGS sequence"/>
</dbReference>
<proteinExistence type="predicted"/>
<evidence type="ECO:0000313" key="2">
    <source>
        <dbReference type="Proteomes" id="UP000185984"/>
    </source>
</evidence>
<keyword evidence="2" id="KW-1185">Reference proteome</keyword>